<feature type="transmembrane region" description="Helical" evidence="5">
    <location>
        <begin position="320"/>
        <end position="342"/>
    </location>
</feature>
<protein>
    <submittedName>
        <fullName evidence="7">Major facilitator superfamily MFS_1</fullName>
    </submittedName>
</protein>
<dbReference type="PANTHER" id="PTHR43826:SF3">
    <property type="entry name" value="GLUCOSE-6-PHOSPHATE EXCHANGER SLC37A4"/>
    <property type="match status" value="1"/>
</dbReference>
<dbReference type="PIRSF" id="PIRSF002808">
    <property type="entry name" value="Hexose_phosphate_transp"/>
    <property type="match status" value="1"/>
</dbReference>
<dbReference type="InterPro" id="IPR051337">
    <property type="entry name" value="OPA_Antiporter"/>
</dbReference>
<feature type="transmembrane region" description="Helical" evidence="5">
    <location>
        <begin position="443"/>
        <end position="462"/>
    </location>
</feature>
<reference evidence="7 8" key="1">
    <citation type="journal article" date="2011" name="J. Bacteriol.">
        <title>Genome sequence of 'Pedosphaera parvula' Ellin514, an aerobic Verrucomicrobial isolate from pasture soil.</title>
        <authorList>
            <person name="Kant R."/>
            <person name="van Passel M.W."/>
            <person name="Sangwan P."/>
            <person name="Palva A."/>
            <person name="Lucas S."/>
            <person name="Copeland A."/>
            <person name="Lapidus A."/>
            <person name="Glavina Del Rio T."/>
            <person name="Dalin E."/>
            <person name="Tice H."/>
            <person name="Bruce D."/>
            <person name="Goodwin L."/>
            <person name="Pitluck S."/>
            <person name="Chertkov O."/>
            <person name="Larimer F.W."/>
            <person name="Land M.L."/>
            <person name="Hauser L."/>
            <person name="Brettin T.S."/>
            <person name="Detter J.C."/>
            <person name="Han S."/>
            <person name="de Vos W.M."/>
            <person name="Janssen P.H."/>
            <person name="Smidt H."/>
        </authorList>
    </citation>
    <scope>NUCLEOTIDE SEQUENCE [LARGE SCALE GENOMIC DNA]</scope>
    <source>
        <strain evidence="7 8">Ellin514</strain>
    </source>
</reference>
<feature type="transmembrane region" description="Helical" evidence="5">
    <location>
        <begin position="139"/>
        <end position="160"/>
    </location>
</feature>
<dbReference type="InterPro" id="IPR036259">
    <property type="entry name" value="MFS_trans_sf"/>
</dbReference>
<dbReference type="InterPro" id="IPR020846">
    <property type="entry name" value="MFS_dom"/>
</dbReference>
<keyword evidence="3 5" id="KW-1133">Transmembrane helix</keyword>
<sequence length="484" mass="52356">MNPTAAGATSINYPPGFRARRGLNWGFLGLLYTSFYMCRYNLSIANGSISKEFGFTKGEFGLIITTALLAYAFGQIINGLLTDRIGGKRAMIIGASGTIVMNILFGAASFAGVLHPELSDAAHPNGQWMAHFNLFHTEIFFRLLMLFVAIRGIDGYMQAYGAPGMIKINTAWFSRLERGRFAGIFGFMINLGRFGIFNLGPALLAGFTFLGMWQVHPLHWRWLFWIPSAMCAIVAIGMALTVKETPEAAGFHDTHAAEPAPTAAEANLRFGQVLLKIVSNPTIWIVALAYACTGAVRQAVDQWFPRYMQDMYQMDLKSASFQWLGFLIPFVASAGSLSSGYISDVLFKGHRAPVAAGLYFLETTIILLAAQFHSANAAVVFLVLISLTANSTHSILGTAAAMDIGGRKMAGFASGVIDSFQYFGGSLAGIALGRLLDNSLGNYFYFMAPFGVIGGLLMIFAWGKMTPKATTKPTPSPLPVATAK</sequence>
<evidence type="ECO:0000256" key="1">
    <source>
        <dbReference type="ARBA" id="ARBA00004127"/>
    </source>
</evidence>
<evidence type="ECO:0000256" key="4">
    <source>
        <dbReference type="ARBA" id="ARBA00023136"/>
    </source>
</evidence>
<dbReference type="AlphaFoldDB" id="B9XK25"/>
<dbReference type="PROSITE" id="PS50850">
    <property type="entry name" value="MFS"/>
    <property type="match status" value="1"/>
</dbReference>
<name>B9XK25_PEDPL</name>
<dbReference type="Gene3D" id="1.20.1250.20">
    <property type="entry name" value="MFS general substrate transporter like domains"/>
    <property type="match status" value="2"/>
</dbReference>
<feature type="transmembrane region" description="Helical" evidence="5">
    <location>
        <begin position="282"/>
        <end position="300"/>
    </location>
</feature>
<feature type="transmembrane region" description="Helical" evidence="5">
    <location>
        <begin position="181"/>
        <end position="210"/>
    </location>
</feature>
<dbReference type="SUPFAM" id="SSF103473">
    <property type="entry name" value="MFS general substrate transporter"/>
    <property type="match status" value="1"/>
</dbReference>
<dbReference type="InterPro" id="IPR000849">
    <property type="entry name" value="Sugar_P_transporter"/>
</dbReference>
<feature type="transmembrane region" description="Helical" evidence="5">
    <location>
        <begin position="62"/>
        <end position="81"/>
    </location>
</feature>
<feature type="transmembrane region" description="Helical" evidence="5">
    <location>
        <begin position="23"/>
        <end position="42"/>
    </location>
</feature>
<feature type="transmembrane region" description="Helical" evidence="5">
    <location>
        <begin position="354"/>
        <end position="372"/>
    </location>
</feature>
<comment type="caution">
    <text evidence="7">The sequence shown here is derived from an EMBL/GenBank/DDBJ whole genome shotgun (WGS) entry which is preliminary data.</text>
</comment>
<dbReference type="GO" id="GO:0035435">
    <property type="term" value="P:phosphate ion transmembrane transport"/>
    <property type="evidence" value="ECO:0007669"/>
    <property type="project" value="TreeGrafter"/>
</dbReference>
<evidence type="ECO:0000313" key="7">
    <source>
        <dbReference type="EMBL" id="EEF59848.1"/>
    </source>
</evidence>
<feature type="transmembrane region" description="Helical" evidence="5">
    <location>
        <begin position="93"/>
        <end position="114"/>
    </location>
</feature>
<evidence type="ECO:0000259" key="6">
    <source>
        <dbReference type="PROSITE" id="PS50850"/>
    </source>
</evidence>
<dbReference type="EMBL" id="ABOX02000023">
    <property type="protein sequence ID" value="EEF59848.1"/>
    <property type="molecule type" value="Genomic_DNA"/>
</dbReference>
<dbReference type="Proteomes" id="UP000003688">
    <property type="component" value="Unassembled WGS sequence"/>
</dbReference>
<dbReference type="RefSeq" id="WP_007416168.1">
    <property type="nucleotide sequence ID" value="NZ_ABOX02000023.1"/>
</dbReference>
<dbReference type="GO" id="GO:0061513">
    <property type="term" value="F:glucose 6-phosphate:phosphate antiporter activity"/>
    <property type="evidence" value="ECO:0007669"/>
    <property type="project" value="TreeGrafter"/>
</dbReference>
<accession>B9XK25</accession>
<keyword evidence="2 5" id="KW-0812">Transmembrane</keyword>
<organism evidence="7 8">
    <name type="scientific">Pedosphaera parvula (strain Ellin514)</name>
    <dbReference type="NCBI Taxonomy" id="320771"/>
    <lineage>
        <taxon>Bacteria</taxon>
        <taxon>Pseudomonadati</taxon>
        <taxon>Verrucomicrobiota</taxon>
        <taxon>Pedosphaerae</taxon>
        <taxon>Pedosphaerales</taxon>
        <taxon>Pedosphaeraceae</taxon>
        <taxon>Pedosphaera</taxon>
    </lineage>
</organism>
<proteinExistence type="predicted"/>
<dbReference type="GO" id="GO:0012505">
    <property type="term" value="C:endomembrane system"/>
    <property type="evidence" value="ECO:0007669"/>
    <property type="project" value="UniProtKB-SubCell"/>
</dbReference>
<feature type="transmembrane region" description="Helical" evidence="5">
    <location>
        <begin position="409"/>
        <end position="431"/>
    </location>
</feature>
<dbReference type="GO" id="GO:0016020">
    <property type="term" value="C:membrane"/>
    <property type="evidence" value="ECO:0007669"/>
    <property type="project" value="InterPro"/>
</dbReference>
<evidence type="ECO:0000256" key="2">
    <source>
        <dbReference type="ARBA" id="ARBA00022692"/>
    </source>
</evidence>
<feature type="transmembrane region" description="Helical" evidence="5">
    <location>
        <begin position="378"/>
        <end position="402"/>
    </location>
</feature>
<dbReference type="PANTHER" id="PTHR43826">
    <property type="entry name" value="GLUCOSE-6-PHOSPHATE EXCHANGER SLC37A4"/>
    <property type="match status" value="1"/>
</dbReference>
<gene>
    <name evidence="7" type="ORF">Cflav_PD2855</name>
</gene>
<keyword evidence="4 5" id="KW-0472">Membrane</keyword>
<feature type="transmembrane region" description="Helical" evidence="5">
    <location>
        <begin position="222"/>
        <end position="242"/>
    </location>
</feature>
<feature type="domain" description="Major facilitator superfamily (MFS) profile" evidence="6">
    <location>
        <begin position="22"/>
        <end position="466"/>
    </location>
</feature>
<comment type="subcellular location">
    <subcellularLocation>
        <location evidence="1">Endomembrane system</location>
        <topology evidence="1">Multi-pass membrane protein</topology>
    </subcellularLocation>
</comment>
<dbReference type="InterPro" id="IPR011701">
    <property type="entry name" value="MFS"/>
</dbReference>
<dbReference type="STRING" id="320771.Cflav_PD2855"/>
<evidence type="ECO:0000256" key="5">
    <source>
        <dbReference type="SAM" id="Phobius"/>
    </source>
</evidence>
<dbReference type="Pfam" id="PF07690">
    <property type="entry name" value="MFS_1"/>
    <property type="match status" value="1"/>
</dbReference>
<keyword evidence="8" id="KW-1185">Reference proteome</keyword>
<evidence type="ECO:0000256" key="3">
    <source>
        <dbReference type="ARBA" id="ARBA00022989"/>
    </source>
</evidence>
<dbReference type="OrthoDB" id="9766638at2"/>
<evidence type="ECO:0000313" key="8">
    <source>
        <dbReference type="Proteomes" id="UP000003688"/>
    </source>
</evidence>